<dbReference type="FunFam" id="3.30.230.40:FF:000003">
    <property type="entry name" value="Imidazoleglycerol-phosphate dehydratase HisB"/>
    <property type="match status" value="1"/>
</dbReference>
<evidence type="ECO:0000256" key="5">
    <source>
        <dbReference type="ARBA" id="ARBA00022723"/>
    </source>
</evidence>
<dbReference type="GO" id="GO:0046872">
    <property type="term" value="F:metal ion binding"/>
    <property type="evidence" value="ECO:0007669"/>
    <property type="project" value="UniProtKB-KW"/>
</dbReference>
<dbReference type="HAMAP" id="MF_01022">
    <property type="entry name" value="Bifunc_HisB"/>
    <property type="match status" value="1"/>
</dbReference>
<evidence type="ECO:0000256" key="3">
    <source>
        <dbReference type="ARBA" id="ARBA00022490"/>
    </source>
</evidence>
<dbReference type="InterPro" id="IPR020566">
    <property type="entry name" value="His_synth_bifunc_HisB"/>
</dbReference>
<evidence type="ECO:0000256" key="11">
    <source>
        <dbReference type="HAMAP-Rule" id="MF_01022"/>
    </source>
</evidence>
<dbReference type="Gene3D" id="3.40.50.1000">
    <property type="entry name" value="HAD superfamily/HAD-like"/>
    <property type="match status" value="1"/>
</dbReference>
<dbReference type="InterPro" id="IPR036412">
    <property type="entry name" value="HAD-like_sf"/>
</dbReference>
<evidence type="ECO:0000256" key="1">
    <source>
        <dbReference type="ARBA" id="ARBA00001946"/>
    </source>
</evidence>
<keyword evidence="8 11" id="KW-0368">Histidine biosynthesis</keyword>
<gene>
    <name evidence="11" type="primary">hisB</name>
    <name evidence="12" type="ORF">CF386_05860</name>
</gene>
<keyword evidence="4 11" id="KW-0028">Amino-acid biosynthesis</keyword>
<dbReference type="NCBIfam" id="NF002111">
    <property type="entry name" value="PRK00951.2-1"/>
    <property type="match status" value="1"/>
</dbReference>
<dbReference type="RefSeq" id="WP_089073769.1">
    <property type="nucleotide sequence ID" value="NZ_CBCSAM010000001.1"/>
</dbReference>
<feature type="active site" description="Nucleophile" evidence="11">
    <location>
        <position position="9"/>
    </location>
</feature>
<dbReference type="InterPro" id="IPR020565">
    <property type="entry name" value="ImidazoleglycerP_deHydtase_CS"/>
</dbReference>
<keyword evidence="9 11" id="KW-0456">Lyase</keyword>
<sequence>MKIKYLFIDRDGTIIEEPKIDKQVDSIDKLKFEENVFYFLKQAIRFGYKLVMVSNQDGLGTANFPKENFLKPHNLMLELLKSQNIYFEDILICPHYESDDCSCRKPKIGLLMQYLIKQKIDLNNSFVIGDRDSDLKLAENLGIKGIKYCSKQNNWDQISEHVFYHNRVSNLTRTTNETNICASINLDLFKKPKINTSIPFLDHMLEQVAIHGGFFLSLSAKGDLHIDDHHTVEDIAITFGKCLRQALGDKKNISRYGFCLPMDESISHCSIDLSGRPSLKFNGTFSRDSIGGIATEMFKHFFYSLSYSLKASIHIKFEGENEHHKVEAIFKAFGKCLKQAIQRDINIVSSSKGILE</sequence>
<comment type="catalytic activity">
    <reaction evidence="11">
        <text>L-histidinol phosphate + H2O = L-histidinol + phosphate</text>
        <dbReference type="Rhea" id="RHEA:14465"/>
        <dbReference type="ChEBI" id="CHEBI:15377"/>
        <dbReference type="ChEBI" id="CHEBI:43474"/>
        <dbReference type="ChEBI" id="CHEBI:57699"/>
        <dbReference type="ChEBI" id="CHEBI:57980"/>
        <dbReference type="EC" id="3.1.3.15"/>
    </reaction>
</comment>
<dbReference type="NCBIfam" id="TIGR01662">
    <property type="entry name" value="HAD-SF-IIIA"/>
    <property type="match status" value="1"/>
</dbReference>
<evidence type="ECO:0000256" key="8">
    <source>
        <dbReference type="ARBA" id="ARBA00023102"/>
    </source>
</evidence>
<dbReference type="NCBIfam" id="TIGR01656">
    <property type="entry name" value="Histidinol-ppas"/>
    <property type="match status" value="1"/>
</dbReference>
<proteinExistence type="inferred from homology"/>
<dbReference type="Pfam" id="PF00475">
    <property type="entry name" value="IGPD"/>
    <property type="match status" value="1"/>
</dbReference>
<comment type="pathway">
    <text evidence="11">Amino-acid biosynthesis; L-histidine biosynthesis; L-histidine from 5-phospho-alpha-D-ribose 1-diphosphate: step 8/9.</text>
</comment>
<dbReference type="InterPro" id="IPR020568">
    <property type="entry name" value="Ribosomal_Su5_D2-typ_SF"/>
</dbReference>
<dbReference type="EMBL" id="CP022355">
    <property type="protein sequence ID" value="ASK78861.1"/>
    <property type="molecule type" value="Genomic_DNA"/>
</dbReference>
<comment type="pathway">
    <text evidence="2 11">Amino-acid biosynthesis; L-histidine biosynthesis; L-histidine from 5-phospho-alpha-D-ribose 1-diphosphate: step 6/9.</text>
</comment>
<dbReference type="GO" id="GO:0004401">
    <property type="term" value="F:histidinol-phosphatase activity"/>
    <property type="evidence" value="ECO:0007669"/>
    <property type="project" value="UniProtKB-UniRule"/>
</dbReference>
<dbReference type="UniPathway" id="UPA00031">
    <property type="reaction ID" value="UER00011"/>
</dbReference>
<dbReference type="GO" id="GO:0004424">
    <property type="term" value="F:imidazoleglycerol-phosphate dehydratase activity"/>
    <property type="evidence" value="ECO:0007669"/>
    <property type="project" value="UniProtKB-UniRule"/>
</dbReference>
<keyword evidence="3 11" id="KW-0963">Cytoplasm</keyword>
<feature type="binding site" evidence="11">
    <location>
        <position position="103"/>
    </location>
    <ligand>
        <name>Zn(2+)</name>
        <dbReference type="ChEBI" id="CHEBI:29105"/>
    </ligand>
</feature>
<comment type="catalytic activity">
    <reaction evidence="11">
        <text>D-erythro-1-(imidazol-4-yl)glycerol 3-phosphate = 3-(imidazol-4-yl)-2-oxopropyl phosphate + H2O</text>
        <dbReference type="Rhea" id="RHEA:11040"/>
        <dbReference type="ChEBI" id="CHEBI:15377"/>
        <dbReference type="ChEBI" id="CHEBI:57766"/>
        <dbReference type="ChEBI" id="CHEBI:58278"/>
        <dbReference type="EC" id="4.2.1.19"/>
    </reaction>
</comment>
<feature type="binding site" evidence="11">
    <location>
        <position position="101"/>
    </location>
    <ligand>
        <name>Zn(2+)</name>
        <dbReference type="ChEBI" id="CHEBI:29105"/>
    </ligand>
</feature>
<feature type="region of interest" description="Histidinol-phosphatase" evidence="11">
    <location>
        <begin position="1"/>
        <end position="166"/>
    </location>
</feature>
<dbReference type="Proteomes" id="UP000242175">
    <property type="component" value="Chromosome large"/>
</dbReference>
<dbReference type="NCBIfam" id="NF003937">
    <property type="entry name" value="PRK05446.1"/>
    <property type="match status" value="1"/>
</dbReference>
<evidence type="ECO:0000256" key="9">
    <source>
        <dbReference type="ARBA" id="ARBA00023239"/>
    </source>
</evidence>
<evidence type="ECO:0000256" key="7">
    <source>
        <dbReference type="ARBA" id="ARBA00022842"/>
    </source>
</evidence>
<comment type="cofactor">
    <cofactor evidence="1 11">
        <name>Mg(2+)</name>
        <dbReference type="ChEBI" id="CHEBI:18420"/>
    </cofactor>
</comment>
<dbReference type="InterPro" id="IPR000807">
    <property type="entry name" value="ImidazoleglycerolP_deHydtase"/>
</dbReference>
<evidence type="ECO:0000256" key="6">
    <source>
        <dbReference type="ARBA" id="ARBA00022801"/>
    </source>
</evidence>
<dbReference type="Pfam" id="PF08645">
    <property type="entry name" value="PNK3P"/>
    <property type="match status" value="1"/>
</dbReference>
<dbReference type="GO" id="GO:0000105">
    <property type="term" value="P:L-histidine biosynthetic process"/>
    <property type="evidence" value="ECO:0007669"/>
    <property type="project" value="UniProtKB-UniRule"/>
</dbReference>
<keyword evidence="10 11" id="KW-0511">Multifunctional enzyme</keyword>
<keyword evidence="11" id="KW-0862">Zinc</keyword>
<dbReference type="InterPro" id="IPR038494">
    <property type="entry name" value="IGPD_sf"/>
</dbReference>
<dbReference type="KEGG" id="pmai:CF386_05860"/>
<dbReference type="PROSITE" id="PS00954">
    <property type="entry name" value="IGP_DEHYDRATASE_1"/>
    <property type="match status" value="1"/>
</dbReference>
<comment type="similarity">
    <text evidence="11">In the N-terminal section; belongs to the histidinol-phosphatase family.</text>
</comment>
<dbReference type="SUPFAM" id="SSF54211">
    <property type="entry name" value="Ribosomal protein S5 domain 2-like"/>
    <property type="match status" value="2"/>
</dbReference>
<feature type="region of interest" description="Imidazoleglycerol-phosphate dehydratase" evidence="11">
    <location>
        <begin position="167"/>
        <end position="356"/>
    </location>
</feature>
<keyword evidence="6 11" id="KW-0378">Hydrolase</keyword>
<feature type="active site" description="Proton donor" evidence="11">
    <location>
        <position position="11"/>
    </location>
</feature>
<protein>
    <recommendedName>
        <fullName evidence="11">Histidine biosynthesis bifunctional protein HisB</fullName>
    </recommendedName>
    <domain>
        <recommendedName>
            <fullName evidence="11">Histidinol-phosphatase</fullName>
            <ecNumber evidence="11">3.1.3.15</ecNumber>
        </recommendedName>
    </domain>
    <domain>
        <recommendedName>
            <fullName evidence="11">Imidazoleglycerol-phosphate dehydratase</fullName>
            <shortName evidence="11">IGPD</shortName>
            <ecNumber evidence="11">4.2.1.19</ecNumber>
        </recommendedName>
    </domain>
</protein>
<dbReference type="PROSITE" id="PS00955">
    <property type="entry name" value="IGP_DEHYDRATASE_2"/>
    <property type="match status" value="1"/>
</dbReference>
<dbReference type="CDD" id="cd07914">
    <property type="entry name" value="IGPD"/>
    <property type="match status" value="1"/>
</dbReference>
<dbReference type="HAMAP" id="MF_00076">
    <property type="entry name" value="HisB"/>
    <property type="match status" value="1"/>
</dbReference>
<evidence type="ECO:0000256" key="10">
    <source>
        <dbReference type="ARBA" id="ARBA00023268"/>
    </source>
</evidence>
<dbReference type="Gene3D" id="3.30.230.40">
    <property type="entry name" value="Imidazole glycerol phosphate dehydratase, domain 1"/>
    <property type="match status" value="2"/>
</dbReference>
<comment type="similarity">
    <text evidence="11">In the C-terminal section; belongs to the imidazoleglycerol-phosphate dehydratase family.</text>
</comment>
<evidence type="ECO:0000313" key="13">
    <source>
        <dbReference type="Proteomes" id="UP000242175"/>
    </source>
</evidence>
<organism evidence="12 13">
    <name type="scientific">Paraphotobacterium marinum</name>
    <dbReference type="NCBI Taxonomy" id="1755811"/>
    <lineage>
        <taxon>Bacteria</taxon>
        <taxon>Pseudomonadati</taxon>
        <taxon>Pseudomonadota</taxon>
        <taxon>Gammaproteobacteria</taxon>
        <taxon>Vibrionales</taxon>
        <taxon>Vibrionaceae</taxon>
        <taxon>Paraphotobacterium</taxon>
    </lineage>
</organism>
<feature type="binding site" evidence="11">
    <location>
        <position position="9"/>
    </location>
    <ligand>
        <name>Mg(2+)</name>
        <dbReference type="ChEBI" id="CHEBI:18420"/>
    </ligand>
</feature>
<dbReference type="OrthoDB" id="9790411at2"/>
<feature type="binding site" evidence="11">
    <location>
        <position position="93"/>
    </location>
    <ligand>
        <name>Zn(2+)</name>
        <dbReference type="ChEBI" id="CHEBI:29105"/>
    </ligand>
</feature>
<dbReference type="InterPro" id="IPR013954">
    <property type="entry name" value="PNK3P"/>
</dbReference>
<comment type="cofactor">
    <cofactor evidence="11">
        <name>Zn(2+)</name>
        <dbReference type="ChEBI" id="CHEBI:29105"/>
    </cofactor>
</comment>
<feature type="binding site" evidence="11">
    <location>
        <position position="130"/>
    </location>
    <ligand>
        <name>Mg(2+)</name>
        <dbReference type="ChEBI" id="CHEBI:18420"/>
    </ligand>
</feature>
<dbReference type="InterPro" id="IPR023214">
    <property type="entry name" value="HAD_sf"/>
</dbReference>
<feature type="binding site" evidence="11">
    <location>
        <position position="11"/>
    </location>
    <ligand>
        <name>Mg(2+)</name>
        <dbReference type="ChEBI" id="CHEBI:18420"/>
    </ligand>
</feature>
<evidence type="ECO:0000256" key="4">
    <source>
        <dbReference type="ARBA" id="ARBA00022605"/>
    </source>
</evidence>
<dbReference type="FunFam" id="3.30.230.40:FF:000001">
    <property type="entry name" value="Imidazoleglycerol-phosphate dehydratase HisB"/>
    <property type="match status" value="1"/>
</dbReference>
<dbReference type="PANTHER" id="PTHR23133">
    <property type="entry name" value="IMIDAZOLEGLYCEROL-PHOSPHATE DEHYDRATASE HIS7"/>
    <property type="match status" value="1"/>
</dbReference>
<keyword evidence="7 11" id="KW-0460">Magnesium</keyword>
<name>A0A220VEY3_9GAMM</name>
<reference evidence="12 13" key="1">
    <citation type="journal article" date="2016" name="Int. J. Syst. Evol. Microbiol.">
        <title>Paraphotobacterium marinum gen. nov., sp. nov., a member of the family Vibrionaceae, isolated from surface seawater.</title>
        <authorList>
            <person name="Huang Z."/>
            <person name="Dong C."/>
            <person name="Shao Z."/>
        </authorList>
    </citation>
    <scope>NUCLEOTIDE SEQUENCE [LARGE SCALE GENOMIC DNA]</scope>
    <source>
        <strain evidence="12 13">NSCS20N07D</strain>
    </source>
</reference>
<dbReference type="EC" id="4.2.1.19" evidence="11"/>
<evidence type="ECO:0000313" key="12">
    <source>
        <dbReference type="EMBL" id="ASK78861.1"/>
    </source>
</evidence>
<dbReference type="SUPFAM" id="SSF56784">
    <property type="entry name" value="HAD-like"/>
    <property type="match status" value="1"/>
</dbReference>
<feature type="binding site" evidence="11">
    <location>
        <position position="95"/>
    </location>
    <ligand>
        <name>Zn(2+)</name>
        <dbReference type="ChEBI" id="CHEBI:29105"/>
    </ligand>
</feature>
<dbReference type="AlphaFoldDB" id="A0A220VEY3"/>
<keyword evidence="5 11" id="KW-0479">Metal-binding</keyword>
<dbReference type="PANTHER" id="PTHR23133:SF2">
    <property type="entry name" value="IMIDAZOLEGLYCEROL-PHOSPHATE DEHYDRATASE"/>
    <property type="match status" value="1"/>
</dbReference>
<dbReference type="GO" id="GO:0005737">
    <property type="term" value="C:cytoplasm"/>
    <property type="evidence" value="ECO:0007669"/>
    <property type="project" value="UniProtKB-SubCell"/>
</dbReference>
<dbReference type="InterPro" id="IPR006549">
    <property type="entry name" value="HAD-SF_hydro_IIIA"/>
</dbReference>
<evidence type="ECO:0000256" key="2">
    <source>
        <dbReference type="ARBA" id="ARBA00005047"/>
    </source>
</evidence>
<dbReference type="EC" id="3.1.3.15" evidence="11"/>
<dbReference type="InterPro" id="IPR005954">
    <property type="entry name" value="HisB_N"/>
</dbReference>
<dbReference type="InterPro" id="IPR006543">
    <property type="entry name" value="Histidinol-phos"/>
</dbReference>
<dbReference type="CDD" id="cd07503">
    <property type="entry name" value="HAD_HisB-N"/>
    <property type="match status" value="1"/>
</dbReference>
<accession>A0A220VEY3</accession>
<comment type="subcellular location">
    <subcellularLocation>
        <location evidence="11">Cytoplasm</location>
    </subcellularLocation>
</comment>
<keyword evidence="13" id="KW-1185">Reference proteome</keyword>
<dbReference type="NCBIfam" id="TIGR01261">
    <property type="entry name" value="hisB_Nterm"/>
    <property type="match status" value="1"/>
</dbReference>